<dbReference type="CTD" id="43565"/>
<evidence type="ECO:0000256" key="6">
    <source>
        <dbReference type="ARBA" id="ARBA00022843"/>
    </source>
</evidence>
<evidence type="ECO:0000256" key="4">
    <source>
        <dbReference type="ARBA" id="ARBA00022687"/>
    </source>
</evidence>
<reference evidence="12 13" key="1">
    <citation type="submission" date="2025-04" db="UniProtKB">
        <authorList>
            <consortium name="RefSeq"/>
        </authorList>
    </citation>
    <scope>IDENTIFICATION</scope>
</reference>
<keyword evidence="11" id="KW-1185">Reference proteome</keyword>
<feature type="region of interest" description="Disordered" evidence="8">
    <location>
        <begin position="322"/>
        <end position="400"/>
    </location>
</feature>
<dbReference type="KEGG" id="dqu:106743662"/>
<dbReference type="GO" id="GO:0005634">
    <property type="term" value="C:nucleus"/>
    <property type="evidence" value="ECO:0007669"/>
    <property type="project" value="TreeGrafter"/>
</dbReference>
<evidence type="ECO:0000256" key="8">
    <source>
        <dbReference type="SAM" id="MobiDB-lite"/>
    </source>
</evidence>
<feature type="region of interest" description="Disordered" evidence="8">
    <location>
        <begin position="1"/>
        <end position="53"/>
    </location>
</feature>
<dbReference type="RefSeq" id="XP_014473208.1">
    <property type="nucleotide sequence ID" value="XM_014617722.1"/>
</dbReference>
<keyword evidence="3" id="KW-0597">Phosphoprotein</keyword>
<dbReference type="InterPro" id="IPR024066">
    <property type="entry name" value="RGS_subdom1/3"/>
</dbReference>
<dbReference type="GO" id="GO:0031625">
    <property type="term" value="F:ubiquitin protein ligase binding"/>
    <property type="evidence" value="ECO:0007669"/>
    <property type="project" value="TreeGrafter"/>
</dbReference>
<dbReference type="SUPFAM" id="SSF48097">
    <property type="entry name" value="Regulator of G-protein signaling, RGS"/>
    <property type="match status" value="1"/>
</dbReference>
<dbReference type="GO" id="GO:0008013">
    <property type="term" value="F:beta-catenin binding"/>
    <property type="evidence" value="ECO:0007669"/>
    <property type="project" value="TreeGrafter"/>
</dbReference>
<dbReference type="InterPro" id="IPR043581">
    <property type="entry name" value="Axin-like"/>
</dbReference>
<organism evidence="11 15">
    <name type="scientific">Dinoponera quadriceps</name>
    <name type="common">South American ant</name>
    <dbReference type="NCBI Taxonomy" id="609295"/>
    <lineage>
        <taxon>Eukaryota</taxon>
        <taxon>Metazoa</taxon>
        <taxon>Ecdysozoa</taxon>
        <taxon>Arthropoda</taxon>
        <taxon>Hexapoda</taxon>
        <taxon>Insecta</taxon>
        <taxon>Pterygota</taxon>
        <taxon>Neoptera</taxon>
        <taxon>Endopterygota</taxon>
        <taxon>Hymenoptera</taxon>
        <taxon>Apocrita</taxon>
        <taxon>Aculeata</taxon>
        <taxon>Formicoidea</taxon>
        <taxon>Formicidae</taxon>
        <taxon>Ponerinae</taxon>
        <taxon>Ponerini</taxon>
        <taxon>Dinoponera</taxon>
    </lineage>
</organism>
<dbReference type="GO" id="GO:0016055">
    <property type="term" value="P:Wnt signaling pathway"/>
    <property type="evidence" value="ECO:0007669"/>
    <property type="project" value="UniProtKB-KW"/>
</dbReference>
<feature type="domain" description="DIX" evidence="10">
    <location>
        <begin position="740"/>
        <end position="822"/>
    </location>
</feature>
<accession>A0A6P3X4A8</accession>
<evidence type="ECO:0000256" key="5">
    <source>
        <dbReference type="ARBA" id="ARBA00022765"/>
    </source>
</evidence>
<keyword evidence="2" id="KW-0963">Cytoplasm</keyword>
<dbReference type="RefSeq" id="XP_014473211.1">
    <property type="nucleotide sequence ID" value="XM_014617725.1"/>
</dbReference>
<feature type="region of interest" description="Disordered" evidence="8">
    <location>
        <begin position="483"/>
        <end position="519"/>
    </location>
</feature>
<evidence type="ECO:0000313" key="15">
    <source>
        <dbReference type="RefSeq" id="XP_014473211.1"/>
    </source>
</evidence>
<dbReference type="PROSITE" id="PS50841">
    <property type="entry name" value="DIX"/>
    <property type="match status" value="1"/>
</dbReference>
<dbReference type="InterPro" id="IPR029071">
    <property type="entry name" value="Ubiquitin-like_domsf"/>
</dbReference>
<dbReference type="GO" id="GO:0048468">
    <property type="term" value="P:cell development"/>
    <property type="evidence" value="ECO:0007669"/>
    <property type="project" value="TreeGrafter"/>
</dbReference>
<proteinExistence type="predicted"/>
<dbReference type="PANTHER" id="PTHR46102">
    <property type="entry name" value="AXIN"/>
    <property type="match status" value="1"/>
</dbReference>
<feature type="compositionally biased region" description="Polar residues" evidence="8">
    <location>
        <begin position="365"/>
        <end position="377"/>
    </location>
</feature>
<dbReference type="InterPro" id="IPR044926">
    <property type="entry name" value="RGS_subdomain_2"/>
</dbReference>
<dbReference type="RefSeq" id="XP_014473209.1">
    <property type="nucleotide sequence ID" value="XM_014617723.1"/>
</dbReference>
<dbReference type="Gene3D" id="1.10.167.10">
    <property type="entry name" value="Regulator of G-protein Signalling 4, domain 2"/>
    <property type="match status" value="1"/>
</dbReference>
<dbReference type="InterPro" id="IPR001158">
    <property type="entry name" value="DIX"/>
</dbReference>
<feature type="compositionally biased region" description="Low complexity" evidence="8">
    <location>
        <begin position="486"/>
        <end position="497"/>
    </location>
</feature>
<evidence type="ECO:0000313" key="14">
    <source>
        <dbReference type="RefSeq" id="XP_014473210.1"/>
    </source>
</evidence>
<dbReference type="GO" id="GO:0005886">
    <property type="term" value="C:plasma membrane"/>
    <property type="evidence" value="ECO:0007669"/>
    <property type="project" value="TreeGrafter"/>
</dbReference>
<evidence type="ECO:0000259" key="10">
    <source>
        <dbReference type="PROSITE" id="PS50841"/>
    </source>
</evidence>
<dbReference type="InterPro" id="IPR016137">
    <property type="entry name" value="RGS"/>
</dbReference>
<dbReference type="InterPro" id="IPR036305">
    <property type="entry name" value="RGS_sf"/>
</dbReference>
<sequence length="822" mass="93098">MKAIIDRMSASRQSEARCFNENSPRPPVPGEETGSYVSRIRPQSPALTPRRSSFATPTVAGGCDASAPLGFEPEGCCGTTTMESVSPPAYVRWARNLHSLLEDPVGLELFKRYLDQEGHVEPLNFWFACEGLKEQKDTEKISQLVKLIYRRFFLKSQLTIPEDVMKEADRRVKEGRADQKVFDIVQLEVERLINETTYPNFLQSEVYLQYVQSCQNPDSGGCPSSGSSREMSLSCGPSLLPTLHEDSEFVGSMHNSHSASETPGEFRELRLTKDILMATQQSRAMDVRPKPEMYAGVYLQHGASPYHMHVSRLHAQYSSYNPVSRQDSELQSLSSDARTEVDNMSLTDGSVDGSSSRQRSKKQYAKQSRTIKESASVNRDPMAHHIVPRTQRVPSHLSKPMTEEQFAEKLREKLEIVARERKTQEKLDKHLQEDDLMSGNDASLEAIGNTHKTLGDALREKLSMEEDSDQAILDEHVSRVWSDLTPSRSPRLSSPRIHSPERRRGPVHNYPRPYKQRKEKDVFSTFSVDSGNIHDFQEGSDLVGAGSMSSLGSHLPKSKSVPSDYADSLHKQDMYLQGHEQQRFRRSDVTRRSATKKSMTELTDSGVSVVSDVPPSISKDIRLLSRFKEVDKKVELKHSSRHGKRYGSRSGSLERPNRETWSVGVPAQPFVADPGMPPLTPPHTSIQLEETCRRLMEENRARASCKQRHLNASKQAYEPASQSQSYMQSNQSTLKKTKQDDFTIVVFSFCDEQVPYRTKIPGHNVTLKQFKEYLPKKGNYRYFFKTECEDLDTRVIQEEITDDAEVLPLWEGKVMAQVKALE</sequence>
<evidence type="ECO:0000259" key="9">
    <source>
        <dbReference type="PROSITE" id="PS50132"/>
    </source>
</evidence>
<feature type="region of interest" description="Disordered" evidence="8">
    <location>
        <begin position="706"/>
        <end position="733"/>
    </location>
</feature>
<dbReference type="GO" id="GO:0019901">
    <property type="term" value="F:protein kinase binding"/>
    <property type="evidence" value="ECO:0007669"/>
    <property type="project" value="TreeGrafter"/>
</dbReference>
<dbReference type="Proteomes" id="UP000515204">
    <property type="component" value="Unplaced"/>
</dbReference>
<evidence type="ECO:0000256" key="2">
    <source>
        <dbReference type="ARBA" id="ARBA00022490"/>
    </source>
</evidence>
<evidence type="ECO:0000313" key="13">
    <source>
        <dbReference type="RefSeq" id="XP_014473209.1"/>
    </source>
</evidence>
<keyword evidence="6" id="KW-0832">Ubl conjugation</keyword>
<evidence type="ECO:0000256" key="1">
    <source>
        <dbReference type="ARBA" id="ARBA00004496"/>
    </source>
</evidence>
<dbReference type="PRINTS" id="PR01301">
    <property type="entry name" value="RGSPROTEIN"/>
</dbReference>
<evidence type="ECO:0000256" key="7">
    <source>
        <dbReference type="PROSITE-ProRule" id="PRU00069"/>
    </source>
</evidence>
<feature type="region of interest" description="Disordered" evidence="8">
    <location>
        <begin position="634"/>
        <end position="660"/>
    </location>
</feature>
<dbReference type="InterPro" id="IPR038207">
    <property type="entry name" value="DIX_dom_sf"/>
</dbReference>
<keyword evidence="5" id="KW-0013">ADP-ribosylation</keyword>
<evidence type="ECO:0000313" key="12">
    <source>
        <dbReference type="RefSeq" id="XP_014473208.1"/>
    </source>
</evidence>
<evidence type="ECO:0000313" key="11">
    <source>
        <dbReference type="Proteomes" id="UP000515204"/>
    </source>
</evidence>
<feature type="region of interest" description="Disordered" evidence="8">
    <location>
        <begin position="577"/>
        <end position="600"/>
    </location>
</feature>
<dbReference type="GO" id="GO:0090090">
    <property type="term" value="P:negative regulation of canonical Wnt signaling pathway"/>
    <property type="evidence" value="ECO:0007669"/>
    <property type="project" value="InterPro"/>
</dbReference>
<dbReference type="SMART" id="SM00021">
    <property type="entry name" value="DAX"/>
    <property type="match status" value="1"/>
</dbReference>
<dbReference type="GO" id="GO:0060090">
    <property type="term" value="F:molecular adaptor activity"/>
    <property type="evidence" value="ECO:0007669"/>
    <property type="project" value="TreeGrafter"/>
</dbReference>
<dbReference type="RefSeq" id="XP_014473210.1">
    <property type="nucleotide sequence ID" value="XM_014617724.1"/>
</dbReference>
<dbReference type="SMART" id="SM00315">
    <property type="entry name" value="RGS"/>
    <property type="match status" value="1"/>
</dbReference>
<dbReference type="InterPro" id="IPR014936">
    <property type="entry name" value="Axin_b-cat-bd"/>
</dbReference>
<feature type="compositionally biased region" description="Low complexity" evidence="8">
    <location>
        <begin position="721"/>
        <end position="732"/>
    </location>
</feature>
<dbReference type="InterPro" id="IPR032101">
    <property type="entry name" value="Axin_TNKS-bd"/>
</dbReference>
<dbReference type="PANTHER" id="PTHR46102:SF2">
    <property type="entry name" value="AXIN"/>
    <property type="match status" value="1"/>
</dbReference>
<dbReference type="Gene3D" id="1.10.196.10">
    <property type="match status" value="1"/>
</dbReference>
<dbReference type="Pfam" id="PF08833">
    <property type="entry name" value="Axin_b-cat_bind"/>
    <property type="match status" value="1"/>
</dbReference>
<feature type="region of interest" description="Disordered" evidence="8">
    <location>
        <begin position="218"/>
        <end position="237"/>
    </location>
</feature>
<dbReference type="Gene3D" id="2.40.240.130">
    <property type="match status" value="1"/>
</dbReference>
<feature type="compositionally biased region" description="Polar residues" evidence="8">
    <location>
        <begin position="322"/>
        <end position="357"/>
    </location>
</feature>
<dbReference type="OrthoDB" id="10007451at2759"/>
<dbReference type="GO" id="GO:0005737">
    <property type="term" value="C:cytoplasm"/>
    <property type="evidence" value="ECO:0007669"/>
    <property type="project" value="UniProtKB-SubCell"/>
</dbReference>
<dbReference type="GeneID" id="106743662"/>
<dbReference type="GO" id="GO:0030877">
    <property type="term" value="C:beta-catenin destruction complex"/>
    <property type="evidence" value="ECO:0007669"/>
    <property type="project" value="TreeGrafter"/>
</dbReference>
<evidence type="ECO:0000256" key="3">
    <source>
        <dbReference type="ARBA" id="ARBA00022553"/>
    </source>
</evidence>
<dbReference type="Pfam" id="PF00615">
    <property type="entry name" value="RGS"/>
    <property type="match status" value="1"/>
</dbReference>
<protein>
    <submittedName>
        <fullName evidence="12 13">Axin-1 isoform X1</fullName>
    </submittedName>
</protein>
<dbReference type="AlphaFoldDB" id="A0A6P3X4A8"/>
<dbReference type="GO" id="GO:0032436">
    <property type="term" value="P:positive regulation of proteasomal ubiquitin-dependent protein catabolic process"/>
    <property type="evidence" value="ECO:0007669"/>
    <property type="project" value="TreeGrafter"/>
</dbReference>
<dbReference type="Pfam" id="PF00778">
    <property type="entry name" value="DIX"/>
    <property type="match status" value="1"/>
</dbReference>
<name>A0A6P3X4A8_DINQU</name>
<gene>
    <name evidence="12 13 14 15" type="primary">LOC106743662</name>
</gene>
<dbReference type="CDD" id="cd11582">
    <property type="entry name" value="Axin_TNKS_binding"/>
    <property type="match status" value="1"/>
</dbReference>
<feature type="compositionally biased region" description="Low complexity" evidence="8">
    <location>
        <begin position="219"/>
        <end position="228"/>
    </location>
</feature>
<keyword evidence="4 7" id="KW-0879">Wnt signaling pathway</keyword>
<dbReference type="SUPFAM" id="SSF54236">
    <property type="entry name" value="Ubiquitin-like"/>
    <property type="match status" value="1"/>
</dbReference>
<dbReference type="PROSITE" id="PS50132">
    <property type="entry name" value="RGS"/>
    <property type="match status" value="1"/>
</dbReference>
<feature type="domain" description="RGS" evidence="9">
    <location>
        <begin position="96"/>
        <end position="211"/>
    </location>
</feature>
<feature type="compositionally biased region" description="Basic and acidic residues" evidence="8">
    <location>
        <begin position="580"/>
        <end position="591"/>
    </location>
</feature>
<comment type="subcellular location">
    <subcellularLocation>
        <location evidence="1">Cytoplasm</location>
    </subcellularLocation>
</comment>